<dbReference type="RefSeq" id="WP_188963518.1">
    <property type="nucleotide sequence ID" value="NZ_BMOE01000008.1"/>
</dbReference>
<reference evidence="2" key="1">
    <citation type="journal article" date="2014" name="Int. J. Syst. Evol. Microbiol.">
        <title>Complete genome sequence of Corynebacterium casei LMG S-19264T (=DSM 44701T), isolated from a smear-ripened cheese.</title>
        <authorList>
            <consortium name="US DOE Joint Genome Institute (JGI-PGF)"/>
            <person name="Walter F."/>
            <person name="Albersmeier A."/>
            <person name="Kalinowski J."/>
            <person name="Ruckert C."/>
        </authorList>
    </citation>
    <scope>NUCLEOTIDE SEQUENCE</scope>
    <source>
        <strain evidence="2">JCM 14371</strain>
    </source>
</reference>
<accession>A0A917URF3</accession>
<feature type="transmembrane region" description="Helical" evidence="1">
    <location>
        <begin position="24"/>
        <end position="43"/>
    </location>
</feature>
<organism evidence="2 3">
    <name type="scientific">Deinococcus aquiradiocola</name>
    <dbReference type="NCBI Taxonomy" id="393059"/>
    <lineage>
        <taxon>Bacteria</taxon>
        <taxon>Thermotogati</taxon>
        <taxon>Deinococcota</taxon>
        <taxon>Deinococci</taxon>
        <taxon>Deinococcales</taxon>
        <taxon>Deinococcaceae</taxon>
        <taxon>Deinococcus</taxon>
    </lineage>
</organism>
<dbReference type="EMBL" id="BMOE01000008">
    <property type="protein sequence ID" value="GGJ79305.1"/>
    <property type="molecule type" value="Genomic_DNA"/>
</dbReference>
<proteinExistence type="predicted"/>
<feature type="transmembrane region" description="Helical" evidence="1">
    <location>
        <begin position="121"/>
        <end position="142"/>
    </location>
</feature>
<keyword evidence="3" id="KW-1185">Reference proteome</keyword>
<comment type="caution">
    <text evidence="2">The sequence shown here is derived from an EMBL/GenBank/DDBJ whole genome shotgun (WGS) entry which is preliminary data.</text>
</comment>
<reference evidence="2" key="2">
    <citation type="submission" date="2020-09" db="EMBL/GenBank/DDBJ databases">
        <authorList>
            <person name="Sun Q."/>
            <person name="Ohkuma M."/>
        </authorList>
    </citation>
    <scope>NUCLEOTIDE SEQUENCE</scope>
    <source>
        <strain evidence="2">JCM 14371</strain>
    </source>
</reference>
<keyword evidence="1" id="KW-0812">Transmembrane</keyword>
<dbReference type="Proteomes" id="UP000635726">
    <property type="component" value="Unassembled WGS sequence"/>
</dbReference>
<evidence type="ECO:0000313" key="3">
    <source>
        <dbReference type="Proteomes" id="UP000635726"/>
    </source>
</evidence>
<keyword evidence="1" id="KW-1133">Transmembrane helix</keyword>
<evidence type="ECO:0000256" key="1">
    <source>
        <dbReference type="SAM" id="Phobius"/>
    </source>
</evidence>
<gene>
    <name evidence="2" type="ORF">GCM10008939_23920</name>
</gene>
<sequence length="164" mass="16323">MLAPLQRLGDAPRRAALLGALRRAYLLALAALAVPGLLIGVPFGVTSSPAPNSAALLGLGASALVCAALALGLAHRKARPAVPGTPEGRDLSVQAAIQAASAPAVPLLMACTQLRSPLTLLALLALTLLALAVGWASLTLWARRAGRPDAAPGDAALTDPAVTG</sequence>
<dbReference type="AlphaFoldDB" id="A0A917URF3"/>
<feature type="transmembrane region" description="Helical" evidence="1">
    <location>
        <begin position="55"/>
        <end position="74"/>
    </location>
</feature>
<name>A0A917URF3_9DEIO</name>
<evidence type="ECO:0000313" key="2">
    <source>
        <dbReference type="EMBL" id="GGJ79305.1"/>
    </source>
</evidence>
<protein>
    <submittedName>
        <fullName evidence="2">Uncharacterized protein</fullName>
    </submittedName>
</protein>
<keyword evidence="1" id="KW-0472">Membrane</keyword>